<accession>A0A9D7F4D2</accession>
<protein>
    <submittedName>
        <fullName evidence="2">Uncharacterized protein</fullName>
    </submittedName>
</protein>
<evidence type="ECO:0000313" key="2">
    <source>
        <dbReference type="EMBL" id="MBK7421885.1"/>
    </source>
</evidence>
<gene>
    <name evidence="2" type="ORF">IPJ48_01615</name>
</gene>
<comment type="caution">
    <text evidence="2">The sequence shown here is derived from an EMBL/GenBank/DDBJ whole genome shotgun (WGS) entry which is preliminary data.</text>
</comment>
<name>A0A9D7F4D2_9RHOO</name>
<proteinExistence type="predicted"/>
<dbReference type="EMBL" id="JADJNC010000003">
    <property type="protein sequence ID" value="MBK7421885.1"/>
    <property type="molecule type" value="Genomic_DNA"/>
</dbReference>
<evidence type="ECO:0000313" key="3">
    <source>
        <dbReference type="Proteomes" id="UP000886602"/>
    </source>
</evidence>
<organism evidence="2 3">
    <name type="scientific">Candidatus Propionivibrio dominans</name>
    <dbReference type="NCBI Taxonomy" id="2954373"/>
    <lineage>
        <taxon>Bacteria</taxon>
        <taxon>Pseudomonadati</taxon>
        <taxon>Pseudomonadota</taxon>
        <taxon>Betaproteobacteria</taxon>
        <taxon>Rhodocyclales</taxon>
        <taxon>Rhodocyclaceae</taxon>
        <taxon>Propionivibrio</taxon>
    </lineage>
</organism>
<reference evidence="2" key="1">
    <citation type="submission" date="2020-10" db="EMBL/GenBank/DDBJ databases">
        <title>Connecting structure to function with the recovery of over 1000 high-quality activated sludge metagenome-assembled genomes encoding full-length rRNA genes using long-read sequencing.</title>
        <authorList>
            <person name="Singleton C.M."/>
            <person name="Petriglieri F."/>
            <person name="Kristensen J.M."/>
            <person name="Kirkegaard R.H."/>
            <person name="Michaelsen T.Y."/>
            <person name="Andersen M.H."/>
            <person name="Karst S.M."/>
            <person name="Dueholm M.S."/>
            <person name="Nielsen P.H."/>
            <person name="Albertsen M."/>
        </authorList>
    </citation>
    <scope>NUCLEOTIDE SEQUENCE</scope>
    <source>
        <strain evidence="2">EsbW_18-Q3-R4-48_MAXAC.044</strain>
    </source>
</reference>
<sequence>MPLNTTCGRAPEAKTTPPPDIIPGSGQGDNANVTPGIIYPLPGQKTPLSARSPNVVEAEDVLKAALTQVFERAQKNGVKALARIVIRPFDKSDALKLLPLVKSVPNASKQVELSVSFETSTGSTAHIEFKGDLEDATSLKDYLEAQLRVASESDAAVSYSLEFNPPLAVQGPSADGLIQRLTRLVSPAAHVVATATEES</sequence>
<dbReference type="AlphaFoldDB" id="A0A9D7F4D2"/>
<evidence type="ECO:0000256" key="1">
    <source>
        <dbReference type="SAM" id="MobiDB-lite"/>
    </source>
</evidence>
<feature type="region of interest" description="Disordered" evidence="1">
    <location>
        <begin position="1"/>
        <end position="27"/>
    </location>
</feature>
<dbReference type="Proteomes" id="UP000886602">
    <property type="component" value="Unassembled WGS sequence"/>
</dbReference>